<proteinExistence type="predicted"/>
<protein>
    <submittedName>
        <fullName evidence="1">Uncharacterized protein</fullName>
    </submittedName>
</protein>
<evidence type="ECO:0000313" key="1">
    <source>
        <dbReference type="EMBL" id="GAA0302576.1"/>
    </source>
</evidence>
<sequence length="140" mass="15683">MVPMAVEHHPNGTIDGDVLVATVREHGAALRGCWTFDTDGYETRYLRGDVADATAETDIERYVDNERYAFVTHDTYDRLHPSTFRYTVRGFDGFEVFRLVFEDHVGVLCSFDGASGRDYGALADEIDALADDGHGQFTPR</sequence>
<dbReference type="Proteomes" id="UP001500837">
    <property type="component" value="Unassembled WGS sequence"/>
</dbReference>
<reference evidence="1 2" key="1">
    <citation type="journal article" date="2019" name="Int. J. Syst. Evol. Microbiol.">
        <title>The Global Catalogue of Microorganisms (GCM) 10K type strain sequencing project: providing services to taxonomists for standard genome sequencing and annotation.</title>
        <authorList>
            <consortium name="The Broad Institute Genomics Platform"/>
            <consortium name="The Broad Institute Genome Sequencing Center for Infectious Disease"/>
            <person name="Wu L."/>
            <person name="Ma J."/>
        </authorList>
    </citation>
    <scope>NUCLEOTIDE SEQUENCE [LARGE SCALE GENOMIC DNA]</scope>
    <source>
        <strain evidence="1 2">JCM 16330</strain>
    </source>
</reference>
<keyword evidence="2" id="KW-1185">Reference proteome</keyword>
<dbReference type="InterPro" id="IPR055944">
    <property type="entry name" value="DUF7522"/>
</dbReference>
<comment type="caution">
    <text evidence="1">The sequence shown here is derived from an EMBL/GenBank/DDBJ whole genome shotgun (WGS) entry which is preliminary data.</text>
</comment>
<evidence type="ECO:0000313" key="2">
    <source>
        <dbReference type="Proteomes" id="UP001500837"/>
    </source>
</evidence>
<dbReference type="Pfam" id="PF24366">
    <property type="entry name" value="DUF7522"/>
    <property type="match status" value="1"/>
</dbReference>
<name>A0AAV3S812_9EURY</name>
<gene>
    <name evidence="1" type="ORF">GCM10009066_15800</name>
</gene>
<dbReference type="EMBL" id="BAAABL010000044">
    <property type="protein sequence ID" value="GAA0302576.1"/>
    <property type="molecule type" value="Genomic_DNA"/>
</dbReference>
<organism evidence="1 2">
    <name type="scientific">Halarchaeum salinum</name>
    <dbReference type="NCBI Taxonomy" id="489912"/>
    <lineage>
        <taxon>Archaea</taxon>
        <taxon>Methanobacteriati</taxon>
        <taxon>Methanobacteriota</taxon>
        <taxon>Stenosarchaea group</taxon>
        <taxon>Halobacteria</taxon>
        <taxon>Halobacteriales</taxon>
        <taxon>Halobacteriaceae</taxon>
    </lineage>
</organism>
<accession>A0AAV3S812</accession>
<dbReference type="AlphaFoldDB" id="A0AAV3S812"/>